<name>A0A1M6NCA8_9RHOB</name>
<dbReference type="GO" id="GO:0032259">
    <property type="term" value="P:methylation"/>
    <property type="evidence" value="ECO:0007669"/>
    <property type="project" value="UniProtKB-KW"/>
</dbReference>
<dbReference type="InterPro" id="IPR052527">
    <property type="entry name" value="Metal_cation-efflux_comp"/>
</dbReference>
<feature type="transmembrane region" description="Helical" evidence="5">
    <location>
        <begin position="12"/>
        <end position="35"/>
    </location>
</feature>
<organism evidence="6 7">
    <name type="scientific">Shimia gijangensis</name>
    <dbReference type="NCBI Taxonomy" id="1470563"/>
    <lineage>
        <taxon>Bacteria</taxon>
        <taxon>Pseudomonadati</taxon>
        <taxon>Pseudomonadota</taxon>
        <taxon>Alphaproteobacteria</taxon>
        <taxon>Rhodobacterales</taxon>
        <taxon>Roseobacteraceae</taxon>
    </lineage>
</organism>
<dbReference type="Gene3D" id="1.20.120.1630">
    <property type="match status" value="1"/>
</dbReference>
<evidence type="ECO:0000313" key="6">
    <source>
        <dbReference type="EMBL" id="SHJ93263.1"/>
    </source>
</evidence>
<accession>A0A1M6NCA8</accession>
<dbReference type="GO" id="GO:0004671">
    <property type="term" value="F:protein C-terminal S-isoprenylcysteine carboxyl O-methyltransferase activity"/>
    <property type="evidence" value="ECO:0007669"/>
    <property type="project" value="InterPro"/>
</dbReference>
<evidence type="ECO:0000256" key="3">
    <source>
        <dbReference type="ARBA" id="ARBA00022989"/>
    </source>
</evidence>
<sequence>MQNTAPTQVLRKALIIMAIEVVVTGAIFFATAGTIDWVEAWLFLSLFGFMTLLATFGLARHNPALLDERTKPMAQDQPLWDKIMMVGIMVLIAIWMIVPGLDAIRFGWSSVPMWLKIIGAAGFVISYYGMYHTMIENSFLVPNVRFQDEREQQVVTTGSYAIVRHPFYAMLILLFLFGSLLLGSWLAVADTGALSIWLAIRILGEERLLAADLDGYRDYQQQTRYRLIPGIW</sequence>
<dbReference type="AlphaFoldDB" id="A0A1M6NCA8"/>
<feature type="transmembrane region" description="Helical" evidence="5">
    <location>
        <begin position="167"/>
        <end position="188"/>
    </location>
</feature>
<feature type="transmembrane region" description="Helical" evidence="5">
    <location>
        <begin position="79"/>
        <end position="101"/>
    </location>
</feature>
<feature type="transmembrane region" description="Helical" evidence="5">
    <location>
        <begin position="41"/>
        <end position="59"/>
    </location>
</feature>
<dbReference type="EMBL" id="FQZQ01000015">
    <property type="protein sequence ID" value="SHJ93263.1"/>
    <property type="molecule type" value="Genomic_DNA"/>
</dbReference>
<reference evidence="7" key="1">
    <citation type="submission" date="2016-11" db="EMBL/GenBank/DDBJ databases">
        <authorList>
            <person name="Varghese N."/>
            <person name="Submissions S."/>
        </authorList>
    </citation>
    <scope>NUCLEOTIDE SEQUENCE [LARGE SCALE GENOMIC DNA]</scope>
    <source>
        <strain evidence="7">DSM 100564</strain>
    </source>
</reference>
<keyword evidence="2 5" id="KW-0812">Transmembrane</keyword>
<evidence type="ECO:0000256" key="5">
    <source>
        <dbReference type="SAM" id="Phobius"/>
    </source>
</evidence>
<evidence type="ECO:0000256" key="1">
    <source>
        <dbReference type="ARBA" id="ARBA00004141"/>
    </source>
</evidence>
<dbReference type="Pfam" id="PF04140">
    <property type="entry name" value="ICMT"/>
    <property type="match status" value="1"/>
</dbReference>
<keyword evidence="7" id="KW-1185">Reference proteome</keyword>
<dbReference type="PANTHER" id="PTHR43847">
    <property type="entry name" value="BLL3993 PROTEIN"/>
    <property type="match status" value="1"/>
</dbReference>
<evidence type="ECO:0000256" key="2">
    <source>
        <dbReference type="ARBA" id="ARBA00022692"/>
    </source>
</evidence>
<dbReference type="InterPro" id="IPR007269">
    <property type="entry name" value="ICMT_MeTrfase"/>
</dbReference>
<comment type="subcellular location">
    <subcellularLocation>
        <location evidence="1">Membrane</location>
        <topology evidence="1">Multi-pass membrane protein</topology>
    </subcellularLocation>
</comment>
<dbReference type="STRING" id="1470563.SAMN05444000_115116"/>
<protein>
    <submittedName>
        <fullName evidence="6">Protein-S-isoprenylcysteine O-methyltransferase Ste14</fullName>
    </submittedName>
</protein>
<evidence type="ECO:0000256" key="4">
    <source>
        <dbReference type="ARBA" id="ARBA00023136"/>
    </source>
</evidence>
<dbReference type="GO" id="GO:0016020">
    <property type="term" value="C:membrane"/>
    <property type="evidence" value="ECO:0007669"/>
    <property type="project" value="UniProtKB-SubCell"/>
</dbReference>
<gene>
    <name evidence="6" type="ORF">SAMN05444000_115116</name>
</gene>
<dbReference type="RefSeq" id="WP_073253879.1">
    <property type="nucleotide sequence ID" value="NZ_FQZQ01000015.1"/>
</dbReference>
<keyword evidence="6" id="KW-0489">Methyltransferase</keyword>
<proteinExistence type="predicted"/>
<feature type="transmembrane region" description="Helical" evidence="5">
    <location>
        <begin position="113"/>
        <end position="130"/>
    </location>
</feature>
<dbReference type="OrthoDB" id="7203053at2"/>
<keyword evidence="3 5" id="KW-1133">Transmembrane helix</keyword>
<keyword evidence="6" id="KW-0808">Transferase</keyword>
<dbReference type="PANTHER" id="PTHR43847:SF1">
    <property type="entry name" value="BLL3993 PROTEIN"/>
    <property type="match status" value="1"/>
</dbReference>
<keyword evidence="4 5" id="KW-0472">Membrane</keyword>
<evidence type="ECO:0000313" key="7">
    <source>
        <dbReference type="Proteomes" id="UP000183982"/>
    </source>
</evidence>
<dbReference type="Proteomes" id="UP000183982">
    <property type="component" value="Unassembled WGS sequence"/>
</dbReference>